<dbReference type="SUPFAM" id="SSF51658">
    <property type="entry name" value="Xylose isomerase-like"/>
    <property type="match status" value="1"/>
</dbReference>
<dbReference type="HOGENOM" id="CLU_050006_8_2_9"/>
<dbReference type="eggNOG" id="COG1082">
    <property type="taxonomic scope" value="Bacteria"/>
</dbReference>
<reference evidence="3 4" key="2">
    <citation type="submission" date="2007-08" db="EMBL/GenBank/DDBJ databases">
        <authorList>
            <person name="Fulton L."/>
            <person name="Clifton S."/>
            <person name="Fulton B."/>
            <person name="Xu J."/>
            <person name="Minx P."/>
            <person name="Pepin K.H."/>
            <person name="Johnson M."/>
            <person name="Thiruvilangam P."/>
            <person name="Bhonagiri V."/>
            <person name="Nash W.E."/>
            <person name="Wang C."/>
            <person name="Mardis E.R."/>
            <person name="Wilson R.K."/>
        </authorList>
    </citation>
    <scope>NUCLEOTIDE SEQUENCE [LARGE SCALE GENOMIC DNA]</scope>
    <source>
        <strain evidence="3 4">DSM 753</strain>
    </source>
</reference>
<keyword evidence="3" id="KW-0540">Nuclease</keyword>
<gene>
    <name evidence="3" type="ORF">CLOLEP_02505</name>
</gene>
<proteinExistence type="predicted"/>
<evidence type="ECO:0000313" key="4">
    <source>
        <dbReference type="Proteomes" id="UP000003490"/>
    </source>
</evidence>
<dbReference type="GO" id="GO:0004519">
    <property type="term" value="F:endonuclease activity"/>
    <property type="evidence" value="ECO:0007669"/>
    <property type="project" value="UniProtKB-KW"/>
</dbReference>
<comment type="caution">
    <text evidence="3">The sequence shown here is derived from an EMBL/GenBank/DDBJ whole genome shotgun (WGS) entry which is preliminary data.</text>
</comment>
<dbReference type="GO" id="GO:0016853">
    <property type="term" value="F:isomerase activity"/>
    <property type="evidence" value="ECO:0007669"/>
    <property type="project" value="UniProtKB-KW"/>
</dbReference>
<evidence type="ECO:0000259" key="2">
    <source>
        <dbReference type="Pfam" id="PF01261"/>
    </source>
</evidence>
<dbReference type="InterPro" id="IPR013022">
    <property type="entry name" value="Xyl_isomerase-like_TIM-brl"/>
</dbReference>
<dbReference type="PANTHER" id="PTHR43489">
    <property type="entry name" value="ISOMERASE"/>
    <property type="match status" value="1"/>
</dbReference>
<dbReference type="InterPro" id="IPR036237">
    <property type="entry name" value="Xyl_isomerase-like_sf"/>
</dbReference>
<dbReference type="Gene3D" id="3.20.20.150">
    <property type="entry name" value="Divalent-metal-dependent TIM barrel enzymes"/>
    <property type="match status" value="1"/>
</dbReference>
<evidence type="ECO:0000313" key="3">
    <source>
        <dbReference type="EMBL" id="EDO60893.1"/>
    </source>
</evidence>
<dbReference type="InterPro" id="IPR050417">
    <property type="entry name" value="Sugar_Epim/Isomerase"/>
</dbReference>
<reference evidence="3 4" key="1">
    <citation type="submission" date="2007-08" db="EMBL/GenBank/DDBJ databases">
        <title>Draft genome sequence of Clostridium leptum (DSM 753).</title>
        <authorList>
            <person name="Sudarsanam P."/>
            <person name="Ley R."/>
            <person name="Guruge J."/>
            <person name="Turnbaugh P.J."/>
            <person name="Mahowald M."/>
            <person name="Liep D."/>
            <person name="Gordon J."/>
        </authorList>
    </citation>
    <scope>NUCLEOTIDE SEQUENCE [LARGE SCALE GENOMIC DNA]</scope>
    <source>
        <strain evidence="3 4">DSM 753</strain>
    </source>
</reference>
<evidence type="ECO:0000256" key="1">
    <source>
        <dbReference type="ARBA" id="ARBA00023235"/>
    </source>
</evidence>
<sequence>MIKLKTLKYNFFGGVEPMAAFRFGVDSFIWTEVFSEKDIWILPKAKELGFDVVDLAIAHPESFPLEKVLEAKRQTGLELVTTTTLGLDTNLISPDEAVRKNGINHMKRMVDINKAIGSKILGGVNYAGWGYLTRKPRTEREWEWSVSAMREISSYAKETWDGVIAVECVNRFETHFLNIAADAVQYCKDVGNKNMKVHLDCFHMIREEKSFAGAVKTCGKDYLGYVHVNENDRGIPGTGLVPFEELFRALLEVGYEGPLTIESFDPSFEELSGNCAIWRKFADTGEELAIEGLKNLKAIASKI</sequence>
<name>A7VV93_9FIRM</name>
<dbReference type="AlphaFoldDB" id="A7VV93"/>
<keyword evidence="3" id="KW-0378">Hydrolase</keyword>
<keyword evidence="3" id="KW-0255">Endonuclease</keyword>
<dbReference type="PANTHER" id="PTHR43489:SF7">
    <property type="entry name" value="3-DEHYDRO-D-GULOSIDE 4-EPIMERASE-RELATED"/>
    <property type="match status" value="1"/>
</dbReference>
<dbReference type="EMBL" id="ABCB02000019">
    <property type="protein sequence ID" value="EDO60893.1"/>
    <property type="molecule type" value="Genomic_DNA"/>
</dbReference>
<feature type="domain" description="Xylose isomerase-like TIM barrel" evidence="2">
    <location>
        <begin position="44"/>
        <end position="297"/>
    </location>
</feature>
<organism evidence="3 4">
    <name type="scientific">[Clostridium] leptum DSM 753</name>
    <dbReference type="NCBI Taxonomy" id="428125"/>
    <lineage>
        <taxon>Bacteria</taxon>
        <taxon>Bacillati</taxon>
        <taxon>Bacillota</taxon>
        <taxon>Clostridia</taxon>
        <taxon>Eubacteriales</taxon>
        <taxon>Oscillospiraceae</taxon>
        <taxon>Oscillospiraceae incertae sedis</taxon>
    </lineage>
</organism>
<dbReference type="Pfam" id="PF01261">
    <property type="entry name" value="AP_endonuc_2"/>
    <property type="match status" value="1"/>
</dbReference>
<protein>
    <submittedName>
        <fullName evidence="3">AP endonuclease, family 2</fullName>
    </submittedName>
</protein>
<keyword evidence="1" id="KW-0413">Isomerase</keyword>
<dbReference type="Proteomes" id="UP000003490">
    <property type="component" value="Unassembled WGS sequence"/>
</dbReference>
<accession>A7VV93</accession>